<dbReference type="SMART" id="SM00345">
    <property type="entry name" value="HTH_GNTR"/>
    <property type="match status" value="1"/>
</dbReference>
<evidence type="ECO:0000256" key="1">
    <source>
        <dbReference type="ARBA" id="ARBA00023015"/>
    </source>
</evidence>
<dbReference type="InterPro" id="IPR011711">
    <property type="entry name" value="GntR_C"/>
</dbReference>
<dbReference type="PRINTS" id="PR00035">
    <property type="entry name" value="HTHGNTR"/>
</dbReference>
<protein>
    <submittedName>
        <fullName evidence="5">GntR domain protein</fullName>
    </submittedName>
</protein>
<feature type="domain" description="HTH gntR-type" evidence="4">
    <location>
        <begin position="70"/>
        <end position="140"/>
    </location>
</feature>
<dbReference type="InterPro" id="IPR036388">
    <property type="entry name" value="WH-like_DNA-bd_sf"/>
</dbReference>
<dbReference type="Gene3D" id="1.10.10.10">
    <property type="entry name" value="Winged helix-like DNA-binding domain superfamily/Winged helix DNA-binding domain"/>
    <property type="match status" value="1"/>
</dbReference>
<evidence type="ECO:0000256" key="3">
    <source>
        <dbReference type="ARBA" id="ARBA00023163"/>
    </source>
</evidence>
<keyword evidence="1" id="KW-0805">Transcription regulation</keyword>
<dbReference type="PATRIC" id="fig|1121405.3.peg.921"/>
<dbReference type="PANTHER" id="PTHR43537:SF49">
    <property type="entry name" value="TRANSCRIPTIONAL REGULATORY PROTEIN"/>
    <property type="match status" value="1"/>
</dbReference>
<dbReference type="SUPFAM" id="SSF48008">
    <property type="entry name" value="GntR ligand-binding domain-like"/>
    <property type="match status" value="1"/>
</dbReference>
<keyword evidence="6" id="KW-1185">Reference proteome</keyword>
<dbReference type="Pfam" id="PF00392">
    <property type="entry name" value="GntR"/>
    <property type="match status" value="1"/>
</dbReference>
<keyword evidence="3" id="KW-0804">Transcription</keyword>
<keyword evidence="2" id="KW-0238">DNA-binding</keyword>
<dbReference type="PANTHER" id="PTHR43537">
    <property type="entry name" value="TRANSCRIPTIONAL REGULATOR, GNTR FAMILY"/>
    <property type="match status" value="1"/>
</dbReference>
<dbReference type="AlphaFoldDB" id="S7V8D0"/>
<reference evidence="5 6" key="1">
    <citation type="journal article" date="2013" name="Genome Announc.">
        <title>Draft genome sequences for three mercury-methylating, sulfate-reducing bacteria.</title>
        <authorList>
            <person name="Brown S.D."/>
            <person name="Hurt R.A.Jr."/>
            <person name="Gilmour C.C."/>
            <person name="Elias D.A."/>
        </authorList>
    </citation>
    <scope>NUCLEOTIDE SEQUENCE [LARGE SCALE GENOMIC DNA]</scope>
    <source>
        <strain evidence="5 6">DSM 2059</strain>
    </source>
</reference>
<dbReference type="Gene3D" id="1.20.120.530">
    <property type="entry name" value="GntR ligand-binding domain-like"/>
    <property type="match status" value="1"/>
</dbReference>
<dbReference type="EMBL" id="ATHJ01000062">
    <property type="protein sequence ID" value="EPR42914.1"/>
    <property type="molecule type" value="Genomic_DNA"/>
</dbReference>
<comment type="caution">
    <text evidence="5">The sequence shown here is derived from an EMBL/GenBank/DDBJ whole genome shotgun (WGS) entry which is preliminary data.</text>
</comment>
<evidence type="ECO:0000313" key="6">
    <source>
        <dbReference type="Proteomes" id="UP000014977"/>
    </source>
</evidence>
<dbReference type="InterPro" id="IPR008920">
    <property type="entry name" value="TF_FadR/GntR_C"/>
</dbReference>
<name>S7V8D0_DESML</name>
<dbReference type="SUPFAM" id="SSF46785">
    <property type="entry name" value="Winged helix' DNA-binding domain"/>
    <property type="match status" value="1"/>
</dbReference>
<dbReference type="Proteomes" id="UP000014977">
    <property type="component" value="Unassembled WGS sequence"/>
</dbReference>
<dbReference type="eggNOG" id="COG2186">
    <property type="taxonomic scope" value="Bacteria"/>
</dbReference>
<organism evidence="5 6">
    <name type="scientific">Desulfococcus multivorans DSM 2059</name>
    <dbReference type="NCBI Taxonomy" id="1121405"/>
    <lineage>
        <taxon>Bacteria</taxon>
        <taxon>Pseudomonadati</taxon>
        <taxon>Thermodesulfobacteriota</taxon>
        <taxon>Desulfobacteria</taxon>
        <taxon>Desulfobacterales</taxon>
        <taxon>Desulfococcaceae</taxon>
        <taxon>Desulfococcus</taxon>
    </lineage>
</organism>
<dbReference type="CDD" id="cd07377">
    <property type="entry name" value="WHTH_GntR"/>
    <property type="match status" value="1"/>
</dbReference>
<dbReference type="InterPro" id="IPR000524">
    <property type="entry name" value="Tscrpt_reg_HTH_GntR"/>
</dbReference>
<dbReference type="STRING" id="897.B2D07_01245"/>
<dbReference type="PROSITE" id="PS50949">
    <property type="entry name" value="HTH_GNTR"/>
    <property type="match status" value="1"/>
</dbReference>
<accession>S7V8D0</accession>
<evidence type="ECO:0000256" key="2">
    <source>
        <dbReference type="ARBA" id="ARBA00023125"/>
    </source>
</evidence>
<proteinExistence type="predicted"/>
<dbReference type="GO" id="GO:0003700">
    <property type="term" value="F:DNA-binding transcription factor activity"/>
    <property type="evidence" value="ECO:0007669"/>
    <property type="project" value="InterPro"/>
</dbReference>
<sequence length="305" mass="34955">MIHPFGDRDISTLDFDRPHLSDLHHESRQLKRYHNGRGRGACHVNKGLQQMSKPPGVNSKDSTFRVARQSRIFQDVVDQIQEAILSGQFQTGDRLPSEREMREIFHVSRGTLREALRVLEQKGLIEVRLGVNGGAMVKAAMVETLTESLGLMLRLRKISLDHLHEFREDIEGIVTAKAAARAADTDVEKLRGLLDEAERCVAGGIAQWRAFLNVDKKFHQTLARITGNPIYIFIHDMVHDNIQPYYDTFLPPDERRLEENYQDLMDIFAAVKSRDAERAGDLARKHIWRFNEYMTGRQGDSSLKR</sequence>
<dbReference type="SMART" id="SM00895">
    <property type="entry name" value="FCD"/>
    <property type="match status" value="1"/>
</dbReference>
<evidence type="ECO:0000313" key="5">
    <source>
        <dbReference type="EMBL" id="EPR42914.1"/>
    </source>
</evidence>
<dbReference type="Pfam" id="PF07729">
    <property type="entry name" value="FCD"/>
    <property type="match status" value="1"/>
</dbReference>
<dbReference type="InterPro" id="IPR036390">
    <property type="entry name" value="WH_DNA-bd_sf"/>
</dbReference>
<gene>
    <name evidence="5" type="ORF">dsmv_1497</name>
</gene>
<dbReference type="GO" id="GO:0003677">
    <property type="term" value="F:DNA binding"/>
    <property type="evidence" value="ECO:0007669"/>
    <property type="project" value="UniProtKB-KW"/>
</dbReference>
<evidence type="ECO:0000259" key="4">
    <source>
        <dbReference type="PROSITE" id="PS50949"/>
    </source>
</evidence>